<organism evidence="2 3">
    <name type="scientific">Actinomadura rudentiformis</name>
    <dbReference type="NCBI Taxonomy" id="359158"/>
    <lineage>
        <taxon>Bacteria</taxon>
        <taxon>Bacillati</taxon>
        <taxon>Actinomycetota</taxon>
        <taxon>Actinomycetes</taxon>
        <taxon>Streptosporangiales</taxon>
        <taxon>Thermomonosporaceae</taxon>
        <taxon>Actinomadura</taxon>
    </lineage>
</organism>
<keyword evidence="3" id="KW-1185">Reference proteome</keyword>
<dbReference type="RefSeq" id="WP_151560806.1">
    <property type="nucleotide sequence ID" value="NZ_WBMT01000006.1"/>
</dbReference>
<dbReference type="AlphaFoldDB" id="A0A6H9YY11"/>
<evidence type="ECO:0000313" key="3">
    <source>
        <dbReference type="Proteomes" id="UP000468735"/>
    </source>
</evidence>
<comment type="caution">
    <text evidence="2">The sequence shown here is derived from an EMBL/GenBank/DDBJ whole genome shotgun (WGS) entry which is preliminary data.</text>
</comment>
<gene>
    <name evidence="2" type="ORF">F8566_14950</name>
</gene>
<feature type="domain" description="Bacterial bifunctional deaminase-reductase C-terminal" evidence="1">
    <location>
        <begin position="6"/>
        <end position="187"/>
    </location>
</feature>
<dbReference type="PANTHER" id="PTHR38011">
    <property type="entry name" value="DIHYDROFOLATE REDUCTASE FAMILY PROTEIN (AFU_ORTHOLOGUE AFUA_8G06820)"/>
    <property type="match status" value="1"/>
</dbReference>
<dbReference type="OrthoDB" id="8419056at2"/>
<dbReference type="InterPro" id="IPR024072">
    <property type="entry name" value="DHFR-like_dom_sf"/>
</dbReference>
<accession>A0A6H9YY11</accession>
<evidence type="ECO:0000313" key="2">
    <source>
        <dbReference type="EMBL" id="KAB2349032.1"/>
    </source>
</evidence>
<evidence type="ECO:0000259" key="1">
    <source>
        <dbReference type="Pfam" id="PF01872"/>
    </source>
</evidence>
<sequence>MTANRTVAGNISLSLDGRVTGRGGDHDMSWVGRHAVADAPRDLMTRMIDTATTALLGRKNYEGFAGYWPQVAQAEDADPRDRAFAQWLDKVEKVVFSSTLTEATWQNARIAADDLVTEIQRLRSEPGGDIVVLSSHTIIAALLEAEELDRLQITLCPELVGGGIKLFPEEMPATSWSLTDLATSETGAVCLIYDRIR</sequence>
<dbReference type="InterPro" id="IPR050765">
    <property type="entry name" value="Riboflavin_Biosynth_HTPR"/>
</dbReference>
<dbReference type="Gene3D" id="3.40.430.10">
    <property type="entry name" value="Dihydrofolate Reductase, subunit A"/>
    <property type="match status" value="1"/>
</dbReference>
<dbReference type="EMBL" id="WBMT01000006">
    <property type="protein sequence ID" value="KAB2349032.1"/>
    <property type="molecule type" value="Genomic_DNA"/>
</dbReference>
<dbReference type="Proteomes" id="UP000468735">
    <property type="component" value="Unassembled WGS sequence"/>
</dbReference>
<dbReference type="Pfam" id="PF01872">
    <property type="entry name" value="RibD_C"/>
    <property type="match status" value="1"/>
</dbReference>
<name>A0A6H9YY11_9ACTN</name>
<dbReference type="PANTHER" id="PTHR38011:SF11">
    <property type="entry name" value="2,5-DIAMINO-6-RIBOSYLAMINO-4(3H)-PYRIMIDINONE 5'-PHOSPHATE REDUCTASE"/>
    <property type="match status" value="1"/>
</dbReference>
<dbReference type="InterPro" id="IPR002734">
    <property type="entry name" value="RibDG_C"/>
</dbReference>
<dbReference type="SUPFAM" id="SSF53597">
    <property type="entry name" value="Dihydrofolate reductase-like"/>
    <property type="match status" value="1"/>
</dbReference>
<proteinExistence type="predicted"/>
<reference evidence="2 3" key="1">
    <citation type="submission" date="2019-09" db="EMBL/GenBank/DDBJ databases">
        <title>Actinomadura physcomitrii sp. nov., a novel actinomycete isolated from moss [Physcomitrium sphaericum (Ludw) Fuernr].</title>
        <authorList>
            <person name="Zhuang X."/>
            <person name="Liu C."/>
        </authorList>
    </citation>
    <scope>NUCLEOTIDE SEQUENCE [LARGE SCALE GENOMIC DNA]</scope>
    <source>
        <strain evidence="2 3">HMC1</strain>
    </source>
</reference>
<dbReference type="GO" id="GO:0008703">
    <property type="term" value="F:5-amino-6-(5-phosphoribosylamino)uracil reductase activity"/>
    <property type="evidence" value="ECO:0007669"/>
    <property type="project" value="InterPro"/>
</dbReference>
<dbReference type="GO" id="GO:0009231">
    <property type="term" value="P:riboflavin biosynthetic process"/>
    <property type="evidence" value="ECO:0007669"/>
    <property type="project" value="InterPro"/>
</dbReference>
<protein>
    <submittedName>
        <fullName evidence="2">Riboflavin biosynthesis protein RibD</fullName>
    </submittedName>
</protein>